<sequence length="123" mass="13172">MDRSEALHGVSGYGRGISFNGTISAATIFPQVILSASTFDSQLWYNIGQAIGKEARAIYNEGQAKGMTFWAPNINIFRDPRWGRGQETPGEDPLVAGKYAVAFVRGIQGDAAYGAAAVNTNNN</sequence>
<proteinExistence type="inferred from homology"/>
<evidence type="ECO:0000259" key="3">
    <source>
        <dbReference type="Pfam" id="PF00933"/>
    </source>
</evidence>
<protein>
    <submittedName>
        <fullName evidence="4">Beta-D-xylosidase 7</fullName>
    </submittedName>
</protein>
<dbReference type="EMBL" id="JAVIJP010000002">
    <property type="protein sequence ID" value="KAL3655337.1"/>
    <property type="molecule type" value="Genomic_DNA"/>
</dbReference>
<dbReference type="InterPro" id="IPR036962">
    <property type="entry name" value="Glyco_hydro_3_N_sf"/>
</dbReference>
<gene>
    <name evidence="4" type="primary">BXL7_1</name>
    <name evidence="4" type="ORF">CASFOL_001123</name>
</gene>
<evidence type="ECO:0000313" key="4">
    <source>
        <dbReference type="EMBL" id="KAL3655337.1"/>
    </source>
</evidence>
<dbReference type="InterPro" id="IPR017853">
    <property type="entry name" value="GH"/>
</dbReference>
<dbReference type="AlphaFoldDB" id="A0ABD3ELN7"/>
<keyword evidence="5" id="KW-1185">Reference proteome</keyword>
<reference evidence="5" key="1">
    <citation type="journal article" date="2024" name="IScience">
        <title>Strigolactones Initiate the Formation of Haustorium-like Structures in Castilleja.</title>
        <authorList>
            <person name="Buerger M."/>
            <person name="Peterson D."/>
            <person name="Chory J."/>
        </authorList>
    </citation>
    <scope>NUCLEOTIDE SEQUENCE [LARGE SCALE GENOMIC DNA]</scope>
</reference>
<feature type="domain" description="Glycoside hydrolase family 3 N-terminal" evidence="3">
    <location>
        <begin position="23"/>
        <end position="110"/>
    </location>
</feature>
<dbReference type="Pfam" id="PF00933">
    <property type="entry name" value="Glyco_hydro_3"/>
    <property type="match status" value="1"/>
</dbReference>
<evidence type="ECO:0000313" key="5">
    <source>
        <dbReference type="Proteomes" id="UP001632038"/>
    </source>
</evidence>
<dbReference type="InterPro" id="IPR044993">
    <property type="entry name" value="BXL"/>
</dbReference>
<dbReference type="Proteomes" id="UP001632038">
    <property type="component" value="Unassembled WGS sequence"/>
</dbReference>
<comment type="caution">
    <text evidence="4">The sequence shown here is derived from an EMBL/GenBank/DDBJ whole genome shotgun (WGS) entry which is preliminary data.</text>
</comment>
<evidence type="ECO:0000256" key="1">
    <source>
        <dbReference type="ARBA" id="ARBA00005336"/>
    </source>
</evidence>
<name>A0ABD3ELN7_9LAMI</name>
<dbReference type="PANTHER" id="PTHR42721:SF3">
    <property type="entry name" value="BETA-D-XYLOSIDASE 5-RELATED"/>
    <property type="match status" value="1"/>
</dbReference>
<dbReference type="InterPro" id="IPR001764">
    <property type="entry name" value="Glyco_hydro_3_N"/>
</dbReference>
<comment type="similarity">
    <text evidence="1">Belongs to the glycosyl hydrolase 3 family.</text>
</comment>
<dbReference type="GO" id="GO:0016787">
    <property type="term" value="F:hydrolase activity"/>
    <property type="evidence" value="ECO:0007669"/>
    <property type="project" value="UniProtKB-KW"/>
</dbReference>
<keyword evidence="2" id="KW-0378">Hydrolase</keyword>
<dbReference type="Gene3D" id="3.20.20.300">
    <property type="entry name" value="Glycoside hydrolase, family 3, N-terminal domain"/>
    <property type="match status" value="1"/>
</dbReference>
<accession>A0ABD3ELN7</accession>
<dbReference type="PANTHER" id="PTHR42721">
    <property type="entry name" value="SUGAR HYDROLASE-RELATED"/>
    <property type="match status" value="1"/>
</dbReference>
<dbReference type="SUPFAM" id="SSF51445">
    <property type="entry name" value="(Trans)glycosidases"/>
    <property type="match status" value="1"/>
</dbReference>
<organism evidence="4 5">
    <name type="scientific">Castilleja foliolosa</name>
    <dbReference type="NCBI Taxonomy" id="1961234"/>
    <lineage>
        <taxon>Eukaryota</taxon>
        <taxon>Viridiplantae</taxon>
        <taxon>Streptophyta</taxon>
        <taxon>Embryophyta</taxon>
        <taxon>Tracheophyta</taxon>
        <taxon>Spermatophyta</taxon>
        <taxon>Magnoliopsida</taxon>
        <taxon>eudicotyledons</taxon>
        <taxon>Gunneridae</taxon>
        <taxon>Pentapetalae</taxon>
        <taxon>asterids</taxon>
        <taxon>lamiids</taxon>
        <taxon>Lamiales</taxon>
        <taxon>Orobanchaceae</taxon>
        <taxon>Pedicularideae</taxon>
        <taxon>Castillejinae</taxon>
        <taxon>Castilleja</taxon>
    </lineage>
</organism>
<evidence type="ECO:0000256" key="2">
    <source>
        <dbReference type="ARBA" id="ARBA00022801"/>
    </source>
</evidence>